<dbReference type="SUPFAM" id="SSF56059">
    <property type="entry name" value="Glutathione synthetase ATP-binding domain-like"/>
    <property type="match status" value="1"/>
</dbReference>
<gene>
    <name evidence="3" type="ORF">GPEL0_01f0907</name>
</gene>
<evidence type="ECO:0000256" key="1">
    <source>
        <dbReference type="PROSITE-ProRule" id="PRU00409"/>
    </source>
</evidence>
<keyword evidence="1" id="KW-0547">Nucleotide-binding</keyword>
<sequence length="342" mass="40529">MKPIRVAVCIDESKWYEKFLVSLQQYGNPLGIESEVFNIECDDWIHKIADFDAIIWKSHYMGPESSSYFKEKIFFIQHHLKKLTVPNFETIWHFDSKAAQSYIFKNYEIPTPRTVATFDVDDALGLLQQFDMPIVFKKTYGASSSNVVLLKDQFKAAARIKDVFSRQISKKILSDNCSFWSKVSKYLWRYYVDMRLFCTNQRCAYWQEFIPGNKRDLRITAIGDKYAVAFWRNNRPNDFRASGSGNIDYKDSVPEDVVKYCLELNRRFSFDSMAYDIVFYDGSFKVIEMSYSYIDRAIYNADGHFEYNNDHLSFVKGNCWPQELWARWLVERIKQRFIAKFQ</sequence>
<keyword evidence="1" id="KW-0067">ATP-binding</keyword>
<keyword evidence="4" id="KW-1185">Reference proteome</keyword>
<proteinExistence type="predicted"/>
<name>A0ABQ0MFZ5_9BACT</name>
<dbReference type="InterPro" id="IPR011761">
    <property type="entry name" value="ATP-grasp"/>
</dbReference>
<dbReference type="PROSITE" id="PS50975">
    <property type="entry name" value="ATP_GRASP"/>
    <property type="match status" value="1"/>
</dbReference>
<dbReference type="EMBL" id="BDQG01000001">
    <property type="protein sequence ID" value="GAW65834.1"/>
    <property type="molecule type" value="Genomic_DNA"/>
</dbReference>
<feature type="domain" description="ATP-grasp" evidence="2">
    <location>
        <begin position="101"/>
        <end position="152"/>
    </location>
</feature>
<evidence type="ECO:0000313" key="4">
    <source>
        <dbReference type="Proteomes" id="UP000194153"/>
    </source>
</evidence>
<comment type="caution">
    <text evidence="3">The sequence shown here is derived from an EMBL/GenBank/DDBJ whole genome shotgun (WGS) entry which is preliminary data.</text>
</comment>
<dbReference type="Gene3D" id="3.30.470.20">
    <property type="entry name" value="ATP-grasp fold, B domain"/>
    <property type="match status" value="1"/>
</dbReference>
<protein>
    <recommendedName>
        <fullName evidence="2">ATP-grasp domain-containing protein</fullName>
    </recommendedName>
</protein>
<accession>A0ABQ0MFZ5</accession>
<reference evidence="4" key="2">
    <citation type="submission" date="2017-05" db="EMBL/GenBank/DDBJ databases">
        <title>Draft genome sequence of Geobacter pelophilus, a iron(III)-reducing bacteria.</title>
        <authorList>
            <person name="Aoyagi T."/>
            <person name="Koike H."/>
            <person name="Morita T."/>
            <person name="Sato Y."/>
            <person name="Habe H."/>
            <person name="Hori T."/>
        </authorList>
    </citation>
    <scope>NUCLEOTIDE SEQUENCE [LARGE SCALE GENOMIC DNA]</scope>
    <source>
        <strain evidence="4">Drf2</strain>
    </source>
</reference>
<dbReference type="PANTHER" id="PTHR21621:SF0">
    <property type="entry name" value="BETA-CITRYLGLUTAMATE SYNTHASE B-RELATED"/>
    <property type="match status" value="1"/>
</dbReference>
<dbReference type="RefSeq" id="WP_085812243.1">
    <property type="nucleotide sequence ID" value="NZ_BDQG01000001.1"/>
</dbReference>
<dbReference type="PANTHER" id="PTHR21621">
    <property type="entry name" value="RIBOSOMAL PROTEIN S6 MODIFICATION PROTEIN"/>
    <property type="match status" value="1"/>
</dbReference>
<evidence type="ECO:0000259" key="2">
    <source>
        <dbReference type="PROSITE" id="PS50975"/>
    </source>
</evidence>
<dbReference type="Proteomes" id="UP000194153">
    <property type="component" value="Unassembled WGS sequence"/>
</dbReference>
<evidence type="ECO:0000313" key="3">
    <source>
        <dbReference type="EMBL" id="GAW65834.1"/>
    </source>
</evidence>
<organism evidence="3 4">
    <name type="scientific">Geoanaerobacter pelophilus</name>
    <dbReference type="NCBI Taxonomy" id="60036"/>
    <lineage>
        <taxon>Bacteria</taxon>
        <taxon>Pseudomonadati</taxon>
        <taxon>Thermodesulfobacteriota</taxon>
        <taxon>Desulfuromonadia</taxon>
        <taxon>Geobacterales</taxon>
        <taxon>Geobacteraceae</taxon>
        <taxon>Geoanaerobacter</taxon>
    </lineage>
</organism>
<reference evidence="3 4" key="1">
    <citation type="submission" date="2017-04" db="EMBL/GenBank/DDBJ databases">
        <authorList>
            <consortium name="Geobacter pelophilus Genome Sequencing"/>
            <person name="Aoyagi T."/>
            <person name="Koike H."/>
            <person name="Hori T."/>
        </authorList>
    </citation>
    <scope>NUCLEOTIDE SEQUENCE [LARGE SCALE GENOMIC DNA]</scope>
    <source>
        <strain evidence="3 4">Drf2</strain>
    </source>
</reference>